<keyword evidence="3" id="KW-1185">Reference proteome</keyword>
<accession>A0A4U6UUG8</accession>
<dbReference type="Gramene" id="TKW14787">
    <property type="protein sequence ID" value="TKW14787"/>
    <property type="gene ID" value="SEVIR_5G190150v2"/>
</dbReference>
<organism evidence="2 3">
    <name type="scientific">Setaria viridis</name>
    <name type="common">Green bristlegrass</name>
    <name type="synonym">Setaria italica subsp. viridis</name>
    <dbReference type="NCBI Taxonomy" id="4556"/>
    <lineage>
        <taxon>Eukaryota</taxon>
        <taxon>Viridiplantae</taxon>
        <taxon>Streptophyta</taxon>
        <taxon>Embryophyta</taxon>
        <taxon>Tracheophyta</taxon>
        <taxon>Spermatophyta</taxon>
        <taxon>Magnoliopsida</taxon>
        <taxon>Liliopsida</taxon>
        <taxon>Poales</taxon>
        <taxon>Poaceae</taxon>
        <taxon>PACMAD clade</taxon>
        <taxon>Panicoideae</taxon>
        <taxon>Panicodae</taxon>
        <taxon>Paniceae</taxon>
        <taxon>Cenchrinae</taxon>
        <taxon>Setaria</taxon>
    </lineage>
</organism>
<dbReference type="EMBL" id="CM016556">
    <property type="protein sequence ID" value="TKW14787.1"/>
    <property type="molecule type" value="Genomic_DNA"/>
</dbReference>
<evidence type="ECO:0000313" key="3">
    <source>
        <dbReference type="Proteomes" id="UP000298652"/>
    </source>
</evidence>
<dbReference type="AlphaFoldDB" id="A0A4U6UUG8"/>
<evidence type="ECO:0000313" key="2">
    <source>
        <dbReference type="EMBL" id="TKW14787.1"/>
    </source>
</evidence>
<dbReference type="Proteomes" id="UP000298652">
    <property type="component" value="Chromosome 5"/>
</dbReference>
<feature type="signal peptide" evidence="1">
    <location>
        <begin position="1"/>
        <end position="18"/>
    </location>
</feature>
<protein>
    <submittedName>
        <fullName evidence="2">Uncharacterized protein</fullName>
    </submittedName>
</protein>
<proteinExistence type="predicted"/>
<evidence type="ECO:0000256" key="1">
    <source>
        <dbReference type="SAM" id="SignalP"/>
    </source>
</evidence>
<sequence length="53" mass="5980">MATRFTVLVFAVLDPSAAQMCHRAHYYWVAGQKLKISSAIQPDTTEPVKIQFI</sequence>
<reference evidence="2" key="1">
    <citation type="submission" date="2019-03" db="EMBL/GenBank/DDBJ databases">
        <title>WGS assembly of Setaria viridis.</title>
        <authorList>
            <person name="Huang P."/>
            <person name="Jenkins J."/>
            <person name="Grimwood J."/>
            <person name="Barry K."/>
            <person name="Healey A."/>
            <person name="Mamidi S."/>
            <person name="Sreedasyam A."/>
            <person name="Shu S."/>
            <person name="Feldman M."/>
            <person name="Wu J."/>
            <person name="Yu Y."/>
            <person name="Chen C."/>
            <person name="Johnson J."/>
            <person name="Rokhsar D."/>
            <person name="Baxter I."/>
            <person name="Schmutz J."/>
            <person name="Brutnell T."/>
            <person name="Kellogg E."/>
        </authorList>
    </citation>
    <scope>NUCLEOTIDE SEQUENCE [LARGE SCALE GENOMIC DNA]</scope>
</reference>
<name>A0A4U6UUG8_SETVI</name>
<gene>
    <name evidence="2" type="ORF">SEVIR_5G190150v2</name>
</gene>
<keyword evidence="1" id="KW-0732">Signal</keyword>
<feature type="chain" id="PRO_5020281644" evidence="1">
    <location>
        <begin position="19"/>
        <end position="53"/>
    </location>
</feature>